<dbReference type="Proteomes" id="UP000502005">
    <property type="component" value="Plasmid pNE1B"/>
</dbReference>
<keyword evidence="3" id="KW-0614">Plasmid</keyword>
<dbReference type="InterPro" id="IPR057326">
    <property type="entry name" value="KR_dom"/>
</dbReference>
<dbReference type="InterPro" id="IPR020904">
    <property type="entry name" value="Sc_DH/Rdtase_CS"/>
</dbReference>
<dbReference type="AlphaFoldDB" id="A0A6B9G6L3"/>
<proteinExistence type="inferred from homology"/>
<dbReference type="FunFam" id="3.40.50.720:FF:000084">
    <property type="entry name" value="Short-chain dehydrogenase reductase"/>
    <property type="match status" value="1"/>
</dbReference>
<reference evidence="3 4" key="1">
    <citation type="submission" date="2017-11" db="EMBL/GenBank/DDBJ databases">
        <title>Genome sequence of Pantoea cypripedii NE1.</title>
        <authorList>
            <person name="Nascimento F.X."/>
        </authorList>
    </citation>
    <scope>NUCLEOTIDE SEQUENCE [LARGE SCALE GENOMIC DNA]</scope>
    <source>
        <strain evidence="3 4">NE1</strain>
        <plasmid evidence="4">pne1b</plasmid>
    </source>
</reference>
<dbReference type="SMART" id="SM00822">
    <property type="entry name" value="PKS_KR"/>
    <property type="match status" value="1"/>
</dbReference>
<name>A0A6B9G6L3_PANCY</name>
<dbReference type="Gene3D" id="3.40.50.720">
    <property type="entry name" value="NAD(P)-binding Rossmann-like Domain"/>
    <property type="match status" value="1"/>
</dbReference>
<comment type="similarity">
    <text evidence="1">Belongs to the short-chain dehydrogenases/reductases (SDR) family.</text>
</comment>
<feature type="domain" description="Ketoreductase" evidence="2">
    <location>
        <begin position="12"/>
        <end position="188"/>
    </location>
</feature>
<dbReference type="RefSeq" id="WP_208718624.1">
    <property type="nucleotide sequence ID" value="NZ_CP024770.1"/>
</dbReference>
<evidence type="ECO:0000313" key="4">
    <source>
        <dbReference type="Proteomes" id="UP000502005"/>
    </source>
</evidence>
<gene>
    <name evidence="3" type="ORF">CUN67_27695</name>
</gene>
<dbReference type="PANTHER" id="PTHR43943:SF2">
    <property type="entry name" value="DEHYDROGENASE_REDUCTASE 4"/>
    <property type="match status" value="1"/>
</dbReference>
<evidence type="ECO:0000313" key="3">
    <source>
        <dbReference type="EMBL" id="QGY32728.1"/>
    </source>
</evidence>
<dbReference type="PRINTS" id="PR00080">
    <property type="entry name" value="SDRFAMILY"/>
</dbReference>
<dbReference type="NCBIfam" id="NF005559">
    <property type="entry name" value="PRK07231.1"/>
    <property type="match status" value="1"/>
</dbReference>
<dbReference type="InterPro" id="IPR036291">
    <property type="entry name" value="NAD(P)-bd_dom_sf"/>
</dbReference>
<dbReference type="PROSITE" id="PS00061">
    <property type="entry name" value="ADH_SHORT"/>
    <property type="match status" value="1"/>
</dbReference>
<dbReference type="Pfam" id="PF13561">
    <property type="entry name" value="adh_short_C2"/>
    <property type="match status" value="1"/>
</dbReference>
<sequence>MNVLSTFSLAGKRALVTGATRGIGFALARALLQAGASVIITGRQQSTLTQAVSLLREESDNVTGLLLDVTQTPQIAQSIAAVGNIDILVNNAGTEQVCPSLEADEALWDTIVGTNLKGAFFCAQAAAKGMAASGAGGVIINLCSLTSCVGVPGAAAYGSSKSGLVGLTRTLSTEWAGHNIRVNGIGPGYFATDMTQVFYQDEQWRNAMQQKIPLGRFGELDDLAGSVVFLSSDAARYITGQILYVDGGYLAAI</sequence>
<dbReference type="PRINTS" id="PR00081">
    <property type="entry name" value="GDHRDH"/>
</dbReference>
<protein>
    <submittedName>
        <fullName evidence="3">2-deoxy-D-gluconate 3-dehydrogenase</fullName>
    </submittedName>
</protein>
<organism evidence="3 4">
    <name type="scientific">Pantoea cypripedii</name>
    <name type="common">Pectobacterium cypripedii</name>
    <name type="synonym">Erwinia cypripedii</name>
    <dbReference type="NCBI Taxonomy" id="55209"/>
    <lineage>
        <taxon>Bacteria</taxon>
        <taxon>Pseudomonadati</taxon>
        <taxon>Pseudomonadota</taxon>
        <taxon>Gammaproteobacteria</taxon>
        <taxon>Enterobacterales</taxon>
        <taxon>Erwiniaceae</taxon>
        <taxon>Pantoea</taxon>
    </lineage>
</organism>
<dbReference type="InterPro" id="IPR002347">
    <property type="entry name" value="SDR_fam"/>
</dbReference>
<dbReference type="EMBL" id="CP024770">
    <property type="protein sequence ID" value="QGY32728.1"/>
    <property type="molecule type" value="Genomic_DNA"/>
</dbReference>
<accession>A0A6B9G6L3</accession>
<evidence type="ECO:0000259" key="2">
    <source>
        <dbReference type="SMART" id="SM00822"/>
    </source>
</evidence>
<geneLocation type="plasmid" evidence="4">
    <name>pne1b</name>
</geneLocation>
<dbReference type="PANTHER" id="PTHR43943">
    <property type="entry name" value="DEHYDROGENASE/REDUCTASE (SDR FAMILY) MEMBER 4"/>
    <property type="match status" value="1"/>
</dbReference>
<evidence type="ECO:0000256" key="1">
    <source>
        <dbReference type="ARBA" id="ARBA00006484"/>
    </source>
</evidence>
<dbReference type="SUPFAM" id="SSF51735">
    <property type="entry name" value="NAD(P)-binding Rossmann-fold domains"/>
    <property type="match status" value="1"/>
</dbReference>